<dbReference type="GO" id="GO:0008410">
    <property type="term" value="F:CoA-transferase activity"/>
    <property type="evidence" value="ECO:0007669"/>
    <property type="project" value="TreeGrafter"/>
</dbReference>
<dbReference type="InterPro" id="IPR050483">
    <property type="entry name" value="CoA-transferase_III_domain"/>
</dbReference>
<protein>
    <submittedName>
        <fullName evidence="2">CaiB/BaiF family protein</fullName>
    </submittedName>
</protein>
<evidence type="ECO:0000313" key="3">
    <source>
        <dbReference type="Proteomes" id="UP000013201"/>
    </source>
</evidence>
<dbReference type="Gene3D" id="3.40.50.10540">
    <property type="entry name" value="Crotonobetainyl-coa:carnitine coa-transferase, domain 1"/>
    <property type="match status" value="1"/>
</dbReference>
<gene>
    <name evidence="2" type="ORF">EBBID32_8040</name>
</gene>
<dbReference type="OrthoDB" id="5720311at2"/>
<reference evidence="3" key="2">
    <citation type="submission" date="2013-04" db="EMBL/GenBank/DDBJ databases">
        <title>Bisphenol A degrading Sphingobium sp. strain BiD32.</title>
        <authorList>
            <person name="Nielsen J.L."/>
            <person name="Zhou N.A."/>
            <person name="Kjeldal H."/>
        </authorList>
    </citation>
    <scope>NUCLEOTIDE SEQUENCE [LARGE SCALE GENOMIC DNA]</scope>
    <source>
        <strain evidence="3">BiD32</strain>
    </source>
</reference>
<dbReference type="EMBL" id="CAVK010000039">
    <property type="protein sequence ID" value="CCW16468.1"/>
    <property type="molecule type" value="Genomic_DNA"/>
</dbReference>
<dbReference type="InterPro" id="IPR023606">
    <property type="entry name" value="CoA-Trfase_III_dom_1_sf"/>
</dbReference>
<dbReference type="PANTHER" id="PTHR48207">
    <property type="entry name" value="SUCCINATE--HYDROXYMETHYLGLUTARATE COA-TRANSFERASE"/>
    <property type="match status" value="1"/>
</dbReference>
<dbReference type="Pfam" id="PF02515">
    <property type="entry name" value="CoA_transf_3"/>
    <property type="match status" value="1"/>
</dbReference>
<dbReference type="SUPFAM" id="SSF89796">
    <property type="entry name" value="CoA-transferase family III (CaiB/BaiF)"/>
    <property type="match status" value="1"/>
</dbReference>
<reference evidence="2 3" key="1">
    <citation type="submission" date="2013-03" db="EMBL/GenBank/DDBJ databases">
        <authorList>
            <person name="Le V."/>
        </authorList>
    </citation>
    <scope>NUCLEOTIDE SEQUENCE [LARGE SCALE GENOMIC DNA]</scope>
    <source>
        <strain evidence="2 3">BiD32</strain>
    </source>
</reference>
<dbReference type="PANTHER" id="PTHR48207:SF3">
    <property type="entry name" value="SUCCINATE--HYDROXYMETHYLGLUTARATE COA-TRANSFERASE"/>
    <property type="match status" value="1"/>
</dbReference>
<sequence>MTALAGLVIVETAERVCGEYAARLLAVFGAEVIKVERPGGAPTRAMGPFHDGESTLFRYLNSNKKSVLLDLDCSGDRALLDRLLTRADALIDDHRPEWAAAHRLSLGGLPDLVHCAITPFGQAAPSHWQIARPINVMNAGGWGWHTPSETPADKPPLQGAGRFMSDYEAGIEAALCVAASLLARRRTGKGQAIDISEVAVQLSRADAVLGRMLAGDADPGPERTRYDMGGPGAAFACADGHVYLLMTTRTHWRGLCALMGDPDWAIAFPDDWLEFHCTPDRVADFRTHFRAWIAHQAKDAVSDAAQRAGVPLVQVNTAADIAHHRQYTHRGYFQSLDGIAYPTVPYRMSAPPARIHSHAPMAGAHQAEAA</sequence>
<dbReference type="RefSeq" id="WP_006951001.1">
    <property type="nucleotide sequence ID" value="NZ_CAVK010000039.1"/>
</dbReference>
<keyword evidence="1" id="KW-0808">Transferase</keyword>
<dbReference type="InterPro" id="IPR044855">
    <property type="entry name" value="CoA-Trfase_III_dom3_sf"/>
</dbReference>
<comment type="caution">
    <text evidence="2">The sequence shown here is derived from an EMBL/GenBank/DDBJ whole genome shotgun (WGS) entry which is preliminary data.</text>
</comment>
<organism evidence="2 3">
    <name type="scientific">Sphingobium indicum BiD32</name>
    <dbReference type="NCBI Taxonomy" id="1301087"/>
    <lineage>
        <taxon>Bacteria</taxon>
        <taxon>Pseudomonadati</taxon>
        <taxon>Pseudomonadota</taxon>
        <taxon>Alphaproteobacteria</taxon>
        <taxon>Sphingomonadales</taxon>
        <taxon>Sphingomonadaceae</taxon>
        <taxon>Sphingobium</taxon>
    </lineage>
</organism>
<dbReference type="AlphaFoldDB" id="N1MLV4"/>
<accession>N1MLV4</accession>
<dbReference type="Proteomes" id="UP000013201">
    <property type="component" value="Unassembled WGS sequence"/>
</dbReference>
<evidence type="ECO:0000313" key="2">
    <source>
        <dbReference type="EMBL" id="CCW16468.1"/>
    </source>
</evidence>
<dbReference type="InterPro" id="IPR003673">
    <property type="entry name" value="CoA-Trfase_fam_III"/>
</dbReference>
<name>N1MLV4_9SPHN</name>
<keyword evidence="3" id="KW-1185">Reference proteome</keyword>
<dbReference type="Gene3D" id="3.30.1540.10">
    <property type="entry name" value="formyl-coa transferase, domain 3"/>
    <property type="match status" value="1"/>
</dbReference>
<proteinExistence type="predicted"/>
<evidence type="ECO:0000256" key="1">
    <source>
        <dbReference type="ARBA" id="ARBA00022679"/>
    </source>
</evidence>